<accession>A0A8J8NQS9</accession>
<evidence type="ECO:0000313" key="10">
    <source>
        <dbReference type="EMBL" id="TNV78639.1"/>
    </source>
</evidence>
<dbReference type="InterPro" id="IPR029058">
    <property type="entry name" value="AB_hydrolase_fold"/>
</dbReference>
<evidence type="ECO:0000256" key="6">
    <source>
        <dbReference type="ARBA" id="ARBA00023180"/>
    </source>
</evidence>
<feature type="active site" description="Charge relay system" evidence="8">
    <location>
        <position position="367"/>
    </location>
</feature>
<reference evidence="10" key="1">
    <citation type="submission" date="2019-06" db="EMBL/GenBank/DDBJ databases">
        <authorList>
            <person name="Zheng W."/>
        </authorList>
    </citation>
    <scope>NUCLEOTIDE SEQUENCE</scope>
    <source>
        <strain evidence="10">QDHG01</strain>
    </source>
</reference>
<organism evidence="10 11">
    <name type="scientific">Halteria grandinella</name>
    <dbReference type="NCBI Taxonomy" id="5974"/>
    <lineage>
        <taxon>Eukaryota</taxon>
        <taxon>Sar</taxon>
        <taxon>Alveolata</taxon>
        <taxon>Ciliophora</taxon>
        <taxon>Intramacronucleata</taxon>
        <taxon>Spirotrichea</taxon>
        <taxon>Stichotrichia</taxon>
        <taxon>Sporadotrichida</taxon>
        <taxon>Halteriidae</taxon>
        <taxon>Halteria</taxon>
    </lineage>
</organism>
<keyword evidence="5" id="KW-0443">Lipid metabolism</keyword>
<feature type="active site" description="Charge relay system" evidence="8">
    <location>
        <position position="336"/>
    </location>
</feature>
<sequence>MQAVINLAEKSDAKKSIHQIVKAYGYPFERHYYETEDGHINMCIRIPGPKGSLVEDLFKRGRPLKPVVILQHGLMDSCAGWLLNGDNSLAYLLADLNFDVWMNNTRGNRYSRHHVYLDPDGTDKEKERFWDYSFEDMAKFDQPALFKYVLGKTGAQKVTYIGHSQGTTQMFCALAENMEFFKRHMNLFIALAPVVKVDNCSSGIIKKLKDKDTLEKMFVKFKVHELFPSKGKNNSATAFLHKIAPEVGNLGVKLLADDDPKQINQSQLDAYMAHFPSGSSVKSVRHYKQLMIKKQFEHFDYGPEENTRRYGQPQPPLIPLSNLRDFPIALFAGGEDHLANIQDGCLVYYDEYKFGHLSFLLPKNLRHFHDIIGLVKQYNPEYIPAETDEQRAVAAAVVSSEQVVQVEGGAGAVAGSISMGDHLESIIVSSI</sequence>
<evidence type="ECO:0000256" key="3">
    <source>
        <dbReference type="ARBA" id="ARBA00022801"/>
    </source>
</evidence>
<gene>
    <name evidence="10" type="ORF">FGO68_gene12778</name>
</gene>
<comment type="caution">
    <text evidence="10">The sequence shown here is derived from an EMBL/GenBank/DDBJ whole genome shotgun (WGS) entry which is preliminary data.</text>
</comment>
<protein>
    <recommendedName>
        <fullName evidence="7">Lipase</fullName>
    </recommendedName>
</protein>
<dbReference type="EMBL" id="RRYP01010059">
    <property type="protein sequence ID" value="TNV78639.1"/>
    <property type="molecule type" value="Genomic_DNA"/>
</dbReference>
<evidence type="ECO:0000256" key="2">
    <source>
        <dbReference type="ARBA" id="ARBA00022729"/>
    </source>
</evidence>
<dbReference type="GO" id="GO:0016042">
    <property type="term" value="P:lipid catabolic process"/>
    <property type="evidence" value="ECO:0007669"/>
    <property type="project" value="UniProtKB-KW"/>
</dbReference>
<evidence type="ECO:0000256" key="7">
    <source>
        <dbReference type="PIRNR" id="PIRNR000862"/>
    </source>
</evidence>
<dbReference type="OrthoDB" id="8040642at2759"/>
<dbReference type="Gene3D" id="3.40.50.1820">
    <property type="entry name" value="alpha/beta hydrolase"/>
    <property type="match status" value="1"/>
</dbReference>
<evidence type="ECO:0000256" key="4">
    <source>
        <dbReference type="ARBA" id="ARBA00022963"/>
    </source>
</evidence>
<evidence type="ECO:0000313" key="11">
    <source>
        <dbReference type="Proteomes" id="UP000785679"/>
    </source>
</evidence>
<feature type="domain" description="Partial AB-hydrolase lipase" evidence="9">
    <location>
        <begin position="17"/>
        <end position="85"/>
    </location>
</feature>
<dbReference type="Proteomes" id="UP000785679">
    <property type="component" value="Unassembled WGS sequence"/>
</dbReference>
<dbReference type="AlphaFoldDB" id="A0A8J8NQS9"/>
<feature type="active site" description="Nucleophile" evidence="8">
    <location>
        <position position="164"/>
    </location>
</feature>
<dbReference type="PANTHER" id="PTHR11005">
    <property type="entry name" value="LYSOSOMAL ACID LIPASE-RELATED"/>
    <property type="match status" value="1"/>
</dbReference>
<name>A0A8J8NQS9_HALGN</name>
<dbReference type="GO" id="GO:0016788">
    <property type="term" value="F:hydrolase activity, acting on ester bonds"/>
    <property type="evidence" value="ECO:0007669"/>
    <property type="project" value="InterPro"/>
</dbReference>
<dbReference type="FunFam" id="3.40.50.1820:FF:000057">
    <property type="entry name" value="Lipase"/>
    <property type="match status" value="1"/>
</dbReference>
<dbReference type="InterPro" id="IPR025483">
    <property type="entry name" value="Lipase_euk"/>
</dbReference>
<dbReference type="SUPFAM" id="SSF53474">
    <property type="entry name" value="alpha/beta-Hydrolases"/>
    <property type="match status" value="1"/>
</dbReference>
<proteinExistence type="inferred from homology"/>
<keyword evidence="3 7" id="KW-0378">Hydrolase</keyword>
<evidence type="ECO:0000259" key="9">
    <source>
        <dbReference type="Pfam" id="PF04083"/>
    </source>
</evidence>
<evidence type="ECO:0000256" key="8">
    <source>
        <dbReference type="PIRSR" id="PIRSR000862-1"/>
    </source>
</evidence>
<keyword evidence="2" id="KW-0732">Signal</keyword>
<keyword evidence="11" id="KW-1185">Reference proteome</keyword>
<evidence type="ECO:0000256" key="1">
    <source>
        <dbReference type="ARBA" id="ARBA00010701"/>
    </source>
</evidence>
<dbReference type="Pfam" id="PF04083">
    <property type="entry name" value="Abhydro_lipase"/>
    <property type="match status" value="1"/>
</dbReference>
<keyword evidence="6" id="KW-0325">Glycoprotein</keyword>
<dbReference type="PIRSF" id="PIRSF000862">
    <property type="entry name" value="Steryl_ester_lip"/>
    <property type="match status" value="1"/>
</dbReference>
<dbReference type="InterPro" id="IPR006693">
    <property type="entry name" value="AB_hydrolase_lipase"/>
</dbReference>
<comment type="similarity">
    <text evidence="1 7">Belongs to the AB hydrolase superfamily. Lipase family.</text>
</comment>
<evidence type="ECO:0000256" key="5">
    <source>
        <dbReference type="ARBA" id="ARBA00023098"/>
    </source>
</evidence>
<keyword evidence="4 7" id="KW-0442">Lipid degradation</keyword>